<keyword evidence="3" id="KW-1185">Reference proteome</keyword>
<name>A0ABY2H4T7_9HYPO</name>
<sequence>MCYHFPGNTIICHLPRDGQLYKALLSIHAKLQQSRFTEFYTLPPPSSWNRTVFDGVCNQRRKVGVWPKDLALDAPLYSCHGLFSEKLCKFDPDIQTPLRMAVAGIIMSKAGIRLDLAPVDAAEEKRLREPRDRLSELLEIRAKGNESYVFHLALAYSFGPGYPDIPQEFELGLPEIFYFDGMFALHRQFHLNENAGVK</sequence>
<accession>A0ABY2H4T7</accession>
<dbReference type="Gene3D" id="3.90.1140.10">
    <property type="entry name" value="Cyclic phosphodiesterase"/>
    <property type="match status" value="1"/>
</dbReference>
<evidence type="ECO:0000313" key="2">
    <source>
        <dbReference type="EMBL" id="TFB02757.1"/>
    </source>
</evidence>
<evidence type="ECO:0000259" key="1">
    <source>
        <dbReference type="Pfam" id="PF08975"/>
    </source>
</evidence>
<dbReference type="RefSeq" id="XP_073558958.1">
    <property type="nucleotide sequence ID" value="XM_073702779.1"/>
</dbReference>
<dbReference type="InterPro" id="IPR015069">
    <property type="entry name" value="2H-PEstase_DUF1868"/>
</dbReference>
<dbReference type="InterPro" id="IPR009097">
    <property type="entry name" value="Cyclic_Pdiesterase"/>
</dbReference>
<dbReference type="SUPFAM" id="SSF55144">
    <property type="entry name" value="LigT-like"/>
    <property type="match status" value="1"/>
</dbReference>
<organism evidence="2 3">
    <name type="scientific">Trichoderma ghanense</name>
    <dbReference type="NCBI Taxonomy" id="65468"/>
    <lineage>
        <taxon>Eukaryota</taxon>
        <taxon>Fungi</taxon>
        <taxon>Dikarya</taxon>
        <taxon>Ascomycota</taxon>
        <taxon>Pezizomycotina</taxon>
        <taxon>Sordariomycetes</taxon>
        <taxon>Hypocreomycetidae</taxon>
        <taxon>Hypocreales</taxon>
        <taxon>Hypocreaceae</taxon>
        <taxon>Trichoderma</taxon>
    </lineage>
</organism>
<comment type="caution">
    <text evidence="2">The sequence shown here is derived from an EMBL/GenBank/DDBJ whole genome shotgun (WGS) entry which is preliminary data.</text>
</comment>
<dbReference type="GeneID" id="300577229"/>
<protein>
    <recommendedName>
        <fullName evidence="1">DUF1868 domain-containing protein</fullName>
    </recommendedName>
</protein>
<dbReference type="EMBL" id="PPTA01000006">
    <property type="protein sequence ID" value="TFB02757.1"/>
    <property type="molecule type" value="Genomic_DNA"/>
</dbReference>
<reference evidence="2 3" key="1">
    <citation type="submission" date="2018-01" db="EMBL/GenBank/DDBJ databases">
        <title>Genome characterization of the sugarcane-associated fungus Trichoderma ghanense CCMA-1212 and their application in lignocelulose bioconversion.</title>
        <authorList>
            <person name="Steindorff A.S."/>
            <person name="Mendes T.D."/>
            <person name="Vilela E.S.D."/>
            <person name="Rodrigues D.S."/>
            <person name="Formighieri E.F."/>
            <person name="Melo I.S."/>
            <person name="Favaro L.C.L."/>
        </authorList>
    </citation>
    <scope>NUCLEOTIDE SEQUENCE [LARGE SCALE GENOMIC DNA]</scope>
    <source>
        <strain evidence="2 3">CCMA-1212</strain>
    </source>
</reference>
<evidence type="ECO:0000313" key="3">
    <source>
        <dbReference type="Proteomes" id="UP001642720"/>
    </source>
</evidence>
<feature type="domain" description="DUF1868" evidence="1">
    <location>
        <begin position="3"/>
        <end position="109"/>
    </location>
</feature>
<gene>
    <name evidence="2" type="ORF">CCMA1212_005522</name>
</gene>
<dbReference type="Proteomes" id="UP001642720">
    <property type="component" value="Unassembled WGS sequence"/>
</dbReference>
<dbReference type="Pfam" id="PF08975">
    <property type="entry name" value="2H-phosphodiest"/>
    <property type="match status" value="1"/>
</dbReference>
<proteinExistence type="predicted"/>